<keyword evidence="2 5" id="KW-0812">Transmembrane</keyword>
<dbReference type="EMBL" id="KN847522">
    <property type="protein sequence ID" value="KIV92951.1"/>
    <property type="molecule type" value="Genomic_DNA"/>
</dbReference>
<comment type="subcellular location">
    <subcellularLocation>
        <location evidence="1">Membrane</location>
        <topology evidence="1">Multi-pass membrane protein</topology>
    </subcellularLocation>
</comment>
<evidence type="ECO:0000256" key="5">
    <source>
        <dbReference type="PROSITE-ProRule" id="PRU00205"/>
    </source>
</evidence>
<dbReference type="GO" id="GO:0055088">
    <property type="term" value="P:lipid homeostasis"/>
    <property type="evidence" value="ECO:0007669"/>
    <property type="project" value="TreeGrafter"/>
</dbReference>
<feature type="domain" description="TLC" evidence="6">
    <location>
        <begin position="1"/>
        <end position="133"/>
    </location>
</feature>
<dbReference type="GeneID" id="27322047"/>
<dbReference type="PROSITE" id="PS50922">
    <property type="entry name" value="TLC"/>
    <property type="match status" value="1"/>
</dbReference>
<proteinExistence type="predicted"/>
<protein>
    <recommendedName>
        <fullName evidence="6">TLC domain-containing protein</fullName>
    </recommendedName>
</protein>
<keyword evidence="8" id="KW-1185">Reference proteome</keyword>
<dbReference type="AlphaFoldDB" id="A0A0D1XXJ8"/>
<accession>A0A0D1XXJ8</accession>
<name>A0A0D1XXJ8_EXOME</name>
<evidence type="ECO:0000256" key="1">
    <source>
        <dbReference type="ARBA" id="ARBA00004141"/>
    </source>
</evidence>
<dbReference type="Proteomes" id="UP000054302">
    <property type="component" value="Unassembled WGS sequence"/>
</dbReference>
<evidence type="ECO:0000256" key="4">
    <source>
        <dbReference type="ARBA" id="ARBA00023136"/>
    </source>
</evidence>
<evidence type="ECO:0000256" key="2">
    <source>
        <dbReference type="ARBA" id="ARBA00022692"/>
    </source>
</evidence>
<evidence type="ECO:0000313" key="7">
    <source>
        <dbReference type="EMBL" id="KIV92951.1"/>
    </source>
</evidence>
<organism evidence="7 8">
    <name type="scientific">Exophiala mesophila</name>
    <name type="common">Black yeast-like fungus</name>
    <dbReference type="NCBI Taxonomy" id="212818"/>
    <lineage>
        <taxon>Eukaryota</taxon>
        <taxon>Fungi</taxon>
        <taxon>Dikarya</taxon>
        <taxon>Ascomycota</taxon>
        <taxon>Pezizomycotina</taxon>
        <taxon>Eurotiomycetes</taxon>
        <taxon>Chaetothyriomycetidae</taxon>
        <taxon>Chaetothyriales</taxon>
        <taxon>Herpotrichiellaceae</taxon>
        <taxon>Exophiala</taxon>
    </lineage>
</organism>
<dbReference type="STRING" id="212818.A0A0D1XXJ8"/>
<dbReference type="PANTHER" id="PTHR13439">
    <property type="entry name" value="CT120 PROTEIN"/>
    <property type="match status" value="1"/>
</dbReference>
<evidence type="ECO:0000256" key="3">
    <source>
        <dbReference type="ARBA" id="ARBA00022989"/>
    </source>
</evidence>
<dbReference type="OrthoDB" id="10266980at2759"/>
<dbReference type="RefSeq" id="XP_016224525.1">
    <property type="nucleotide sequence ID" value="XM_016368737.1"/>
</dbReference>
<evidence type="ECO:0000259" key="6">
    <source>
        <dbReference type="PROSITE" id="PS50922"/>
    </source>
</evidence>
<sequence length="141" mass="16079">MLGFNAFANPFGMNFVSNEVSTTFFNADWLARKIGRTCSSRHLINGLCLFSSLFSFRILWGLYQTTRLYVELRDALKFIHLPFGALPTSLDFEPCPTFEAGLALLFLVENMILSVLNVFRSSLILRNVLDRFQADKVVENK</sequence>
<dbReference type="PANTHER" id="PTHR13439:SF0">
    <property type="entry name" value="TOPOISOMERASE I DAMAGE AFFECTED PROTEIN 4"/>
    <property type="match status" value="1"/>
</dbReference>
<dbReference type="GO" id="GO:0005783">
    <property type="term" value="C:endoplasmic reticulum"/>
    <property type="evidence" value="ECO:0007669"/>
    <property type="project" value="TreeGrafter"/>
</dbReference>
<dbReference type="InterPro" id="IPR050846">
    <property type="entry name" value="TLCD"/>
</dbReference>
<keyword evidence="3" id="KW-1133">Transmembrane helix</keyword>
<dbReference type="InterPro" id="IPR006634">
    <property type="entry name" value="TLC-dom"/>
</dbReference>
<dbReference type="VEuPathDB" id="FungiDB:PV10_04202"/>
<dbReference type="HOGENOM" id="CLU_1825288_0_0_1"/>
<evidence type="ECO:0000313" key="8">
    <source>
        <dbReference type="Proteomes" id="UP000054302"/>
    </source>
</evidence>
<gene>
    <name evidence="7" type="ORF">PV10_04202</name>
</gene>
<keyword evidence="4 5" id="KW-0472">Membrane</keyword>
<reference evidence="7 8" key="1">
    <citation type="submission" date="2015-01" db="EMBL/GenBank/DDBJ databases">
        <title>The Genome Sequence of Exophiala mesophila CBS40295.</title>
        <authorList>
            <consortium name="The Broad Institute Genomics Platform"/>
            <person name="Cuomo C."/>
            <person name="de Hoog S."/>
            <person name="Gorbushina A."/>
            <person name="Stielow B."/>
            <person name="Teixiera M."/>
            <person name="Abouelleil A."/>
            <person name="Chapman S.B."/>
            <person name="Priest M."/>
            <person name="Young S.K."/>
            <person name="Wortman J."/>
            <person name="Nusbaum C."/>
            <person name="Birren B."/>
        </authorList>
    </citation>
    <scope>NUCLEOTIDE SEQUENCE [LARGE SCALE GENOMIC DNA]</scope>
    <source>
        <strain evidence="7 8">CBS 40295</strain>
    </source>
</reference>
<dbReference type="GO" id="GO:0016020">
    <property type="term" value="C:membrane"/>
    <property type="evidence" value="ECO:0007669"/>
    <property type="project" value="UniProtKB-SubCell"/>
</dbReference>
<dbReference type="Pfam" id="PF03798">
    <property type="entry name" value="TRAM_LAG1_CLN8"/>
    <property type="match status" value="1"/>
</dbReference>